<evidence type="ECO:0000313" key="2">
    <source>
        <dbReference type="Proteomes" id="UP000638648"/>
    </source>
</evidence>
<keyword evidence="2" id="KW-1185">Reference proteome</keyword>
<accession>A0A927MXI7</accession>
<evidence type="ECO:0000313" key="1">
    <source>
        <dbReference type="EMBL" id="MBE1608306.1"/>
    </source>
</evidence>
<gene>
    <name evidence="1" type="ORF">HEB94_005154</name>
</gene>
<protein>
    <submittedName>
        <fullName evidence="1">Uncharacterized protein</fullName>
    </submittedName>
</protein>
<reference evidence="1" key="1">
    <citation type="submission" date="2020-10" db="EMBL/GenBank/DDBJ databases">
        <title>Sequencing the genomes of 1000 actinobacteria strains.</title>
        <authorList>
            <person name="Klenk H.-P."/>
        </authorList>
    </citation>
    <scope>NUCLEOTIDE SEQUENCE</scope>
    <source>
        <strain evidence="1">DSM 45354</strain>
    </source>
</reference>
<dbReference type="EMBL" id="JADBEM010000001">
    <property type="protein sequence ID" value="MBE1608306.1"/>
    <property type="molecule type" value="Genomic_DNA"/>
</dbReference>
<organism evidence="1 2">
    <name type="scientific">Actinopolymorpha pittospori</name>
    <dbReference type="NCBI Taxonomy" id="648752"/>
    <lineage>
        <taxon>Bacteria</taxon>
        <taxon>Bacillati</taxon>
        <taxon>Actinomycetota</taxon>
        <taxon>Actinomycetes</taxon>
        <taxon>Propionibacteriales</taxon>
        <taxon>Actinopolymorphaceae</taxon>
        <taxon>Actinopolymorpha</taxon>
    </lineage>
</organism>
<comment type="caution">
    <text evidence="1">The sequence shown here is derived from an EMBL/GenBank/DDBJ whole genome shotgun (WGS) entry which is preliminary data.</text>
</comment>
<dbReference type="Proteomes" id="UP000638648">
    <property type="component" value="Unassembled WGS sequence"/>
</dbReference>
<name>A0A927MXI7_9ACTN</name>
<dbReference type="RefSeq" id="WP_192752096.1">
    <property type="nucleotide sequence ID" value="NZ_BAABJL010000134.1"/>
</dbReference>
<dbReference type="AlphaFoldDB" id="A0A927MXI7"/>
<sequence>MIEPAPVSPPPDDPAAQRHADMTVRAVEGQAMLDAEGIGRSAYIVRPHLQGTMLEIRLHRERELEHRKALAARVKACFDAAGWRVGNFPETILPDLAGGYWVRLRPGTRHS</sequence>
<proteinExistence type="predicted"/>